<dbReference type="EMBL" id="JBHPEI010000107">
    <property type="protein sequence ID" value="MFC1800287.1"/>
    <property type="molecule type" value="Genomic_DNA"/>
</dbReference>
<evidence type="ECO:0000313" key="3">
    <source>
        <dbReference type="Proteomes" id="UP001594288"/>
    </source>
</evidence>
<organism evidence="2 3">
    <name type="scientific">Eiseniibacteriota bacterium</name>
    <dbReference type="NCBI Taxonomy" id="2212470"/>
    <lineage>
        <taxon>Bacteria</taxon>
        <taxon>Candidatus Eiseniibacteriota</taxon>
    </lineage>
</organism>
<dbReference type="SMART" id="SM00851">
    <property type="entry name" value="MGS"/>
    <property type="match status" value="1"/>
</dbReference>
<sequence>MGSIATALISVSDKTGLDDFARRLSELGVGFVASGGTGEYLEESGVKVTGLSEITGRVDFLGGLVKTLHPAIHAGILADRASGEHMQELDALGYRKIDMVVVNFYPLQGQ</sequence>
<comment type="caution">
    <text evidence="2">The sequence shown here is derived from an EMBL/GenBank/DDBJ whole genome shotgun (WGS) entry which is preliminary data.</text>
</comment>
<keyword evidence="2" id="KW-0378">Hydrolase</keyword>
<dbReference type="EC" id="2.1.2.3" evidence="2"/>
<feature type="domain" description="MGS-like" evidence="1">
    <location>
        <begin position="1"/>
        <end position="110"/>
    </location>
</feature>
<dbReference type="PANTHER" id="PTHR11692">
    <property type="entry name" value="BIFUNCTIONAL PURINE BIOSYNTHESIS PROTEIN PURH"/>
    <property type="match status" value="1"/>
</dbReference>
<keyword evidence="2" id="KW-0808">Transferase</keyword>
<accession>A0ABV6YQT9</accession>
<dbReference type="Gene3D" id="3.40.50.1380">
    <property type="entry name" value="Methylglyoxal synthase-like domain"/>
    <property type="match status" value="1"/>
</dbReference>
<keyword evidence="3" id="KW-1185">Reference proteome</keyword>
<dbReference type="PROSITE" id="PS51855">
    <property type="entry name" value="MGS"/>
    <property type="match status" value="1"/>
</dbReference>
<dbReference type="InterPro" id="IPR002695">
    <property type="entry name" value="PurH-like"/>
</dbReference>
<dbReference type="GO" id="GO:0003937">
    <property type="term" value="F:IMP cyclohydrolase activity"/>
    <property type="evidence" value="ECO:0007669"/>
    <property type="project" value="UniProtKB-EC"/>
</dbReference>
<dbReference type="InterPro" id="IPR036914">
    <property type="entry name" value="MGS-like_dom_sf"/>
</dbReference>
<gene>
    <name evidence="2" type="primary">purH</name>
    <name evidence="2" type="ORF">ACFL2Z_05225</name>
</gene>
<dbReference type="GO" id="GO:0004643">
    <property type="term" value="F:phosphoribosylaminoimidazolecarboxamide formyltransferase activity"/>
    <property type="evidence" value="ECO:0007669"/>
    <property type="project" value="UniProtKB-EC"/>
</dbReference>
<dbReference type="SUPFAM" id="SSF52335">
    <property type="entry name" value="Methylglyoxal synthase-like"/>
    <property type="match status" value="1"/>
</dbReference>
<reference evidence="2 3" key="1">
    <citation type="submission" date="2024-09" db="EMBL/GenBank/DDBJ databases">
        <authorList>
            <person name="D'Angelo T."/>
        </authorList>
    </citation>
    <scope>NUCLEOTIDE SEQUENCE [LARGE SCALE GENOMIC DNA]</scope>
    <source>
        <strain evidence="2">SAG AM-311-F02</strain>
    </source>
</reference>
<dbReference type="Proteomes" id="UP001594288">
    <property type="component" value="Unassembled WGS sequence"/>
</dbReference>
<dbReference type="Pfam" id="PF02142">
    <property type="entry name" value="MGS"/>
    <property type="match status" value="1"/>
</dbReference>
<evidence type="ECO:0000313" key="2">
    <source>
        <dbReference type="EMBL" id="MFC1800287.1"/>
    </source>
</evidence>
<proteinExistence type="predicted"/>
<dbReference type="InterPro" id="IPR011607">
    <property type="entry name" value="MGS-like_dom"/>
</dbReference>
<name>A0ABV6YQT9_UNCEI</name>
<dbReference type="EC" id="3.5.4.10" evidence="2"/>
<feature type="non-terminal residue" evidence="2">
    <location>
        <position position="110"/>
    </location>
</feature>
<dbReference type="PANTHER" id="PTHR11692:SF0">
    <property type="entry name" value="BIFUNCTIONAL PURINE BIOSYNTHESIS PROTEIN ATIC"/>
    <property type="match status" value="1"/>
</dbReference>
<evidence type="ECO:0000259" key="1">
    <source>
        <dbReference type="PROSITE" id="PS51855"/>
    </source>
</evidence>
<protein>
    <submittedName>
        <fullName evidence="2">Bifunctional phosphoribosylaminoimidazolecarboxamide formyltransferase/IMP cyclohydrolase</fullName>
        <ecNumber evidence="2">2.1.2.3</ecNumber>
        <ecNumber evidence="2">3.5.4.10</ecNumber>
    </submittedName>
</protein>